<comment type="caution">
    <text evidence="7">The sequence shown here is derived from an EMBL/GenBank/DDBJ whole genome shotgun (WGS) entry which is preliminary data.</text>
</comment>
<keyword evidence="8" id="KW-1185">Reference proteome</keyword>
<dbReference type="PROSITE" id="PS50110">
    <property type="entry name" value="RESPONSE_REGULATORY"/>
    <property type="match status" value="1"/>
</dbReference>
<dbReference type="CDD" id="cd01949">
    <property type="entry name" value="GGDEF"/>
    <property type="match status" value="1"/>
</dbReference>
<dbReference type="PROSITE" id="PS50887">
    <property type="entry name" value="GGDEF"/>
    <property type="match status" value="1"/>
</dbReference>
<dbReference type="SMART" id="SM00065">
    <property type="entry name" value="GAF"/>
    <property type="match status" value="1"/>
</dbReference>
<feature type="modified residue" description="4-aspartylphosphate" evidence="3">
    <location>
        <position position="64"/>
    </location>
</feature>
<dbReference type="Gene3D" id="3.40.50.2300">
    <property type="match status" value="1"/>
</dbReference>
<evidence type="ECO:0000256" key="1">
    <source>
        <dbReference type="ARBA" id="ARBA00022679"/>
    </source>
</evidence>
<keyword evidence="1" id="KW-0808">Transferase</keyword>
<gene>
    <name evidence="7" type="ORF">M595_3863</name>
</gene>
<dbReference type="PANTHER" id="PTHR45138">
    <property type="entry name" value="REGULATORY COMPONENTS OF SENSORY TRANSDUCTION SYSTEM"/>
    <property type="match status" value="1"/>
</dbReference>
<dbReference type="GO" id="GO:0000160">
    <property type="term" value="P:phosphorelay signal transduction system"/>
    <property type="evidence" value="ECO:0007669"/>
    <property type="project" value="InterPro"/>
</dbReference>
<evidence type="ECO:0000259" key="5">
    <source>
        <dbReference type="PROSITE" id="PS50110"/>
    </source>
</evidence>
<dbReference type="SUPFAM" id="SSF52172">
    <property type="entry name" value="CheY-like"/>
    <property type="match status" value="1"/>
</dbReference>
<dbReference type="GO" id="GO:0043709">
    <property type="term" value="P:cell adhesion involved in single-species biofilm formation"/>
    <property type="evidence" value="ECO:0007669"/>
    <property type="project" value="TreeGrafter"/>
</dbReference>
<proteinExistence type="predicted"/>
<reference evidence="7 8" key="1">
    <citation type="journal article" date="2013" name="Front. Microbiol.">
        <title>Comparative genomic analyses of the cyanobacterium, Lyngbya aestuarii BL J, a powerful hydrogen producer.</title>
        <authorList>
            <person name="Kothari A."/>
            <person name="Vaughn M."/>
            <person name="Garcia-Pichel F."/>
        </authorList>
    </citation>
    <scope>NUCLEOTIDE SEQUENCE [LARGE SCALE GENOMIC DNA]</scope>
    <source>
        <strain evidence="7 8">BL J</strain>
    </source>
</reference>
<dbReference type="InterPro" id="IPR050469">
    <property type="entry name" value="Diguanylate_Cyclase"/>
</dbReference>
<evidence type="ECO:0000313" key="7">
    <source>
        <dbReference type="EMBL" id="ERT06175.1"/>
    </source>
</evidence>
<keyword evidence="3" id="KW-0597">Phosphoprotein</keyword>
<dbReference type="SUPFAM" id="SSF55073">
    <property type="entry name" value="Nucleotide cyclase"/>
    <property type="match status" value="1"/>
</dbReference>
<dbReference type="InterPro" id="IPR043128">
    <property type="entry name" value="Rev_trsase/Diguanyl_cyclase"/>
</dbReference>
<keyword evidence="4" id="KW-0175">Coiled coil</keyword>
<dbReference type="GO" id="GO:0052621">
    <property type="term" value="F:diguanylate cyclase activity"/>
    <property type="evidence" value="ECO:0007669"/>
    <property type="project" value="TreeGrafter"/>
</dbReference>
<accession>U7QGG7</accession>
<dbReference type="Pfam" id="PF00072">
    <property type="entry name" value="Response_reg"/>
    <property type="match status" value="1"/>
</dbReference>
<dbReference type="OrthoDB" id="9115at2"/>
<feature type="coiled-coil region" evidence="4">
    <location>
        <begin position="126"/>
        <end position="160"/>
    </location>
</feature>
<dbReference type="InterPro" id="IPR029016">
    <property type="entry name" value="GAF-like_dom_sf"/>
</dbReference>
<dbReference type="InterPro" id="IPR003018">
    <property type="entry name" value="GAF"/>
</dbReference>
<dbReference type="FunFam" id="3.30.70.270:FF:000001">
    <property type="entry name" value="Diguanylate cyclase domain protein"/>
    <property type="match status" value="1"/>
</dbReference>
<dbReference type="Pfam" id="PF00990">
    <property type="entry name" value="GGDEF"/>
    <property type="match status" value="1"/>
</dbReference>
<dbReference type="Gene3D" id="3.30.70.270">
    <property type="match status" value="1"/>
</dbReference>
<dbReference type="NCBIfam" id="TIGR00254">
    <property type="entry name" value="GGDEF"/>
    <property type="match status" value="1"/>
</dbReference>
<dbReference type="SMART" id="SM00448">
    <property type="entry name" value="REC"/>
    <property type="match status" value="1"/>
</dbReference>
<dbReference type="RefSeq" id="WP_023067616.1">
    <property type="nucleotide sequence ID" value="NZ_AUZM01000041.1"/>
</dbReference>
<dbReference type="CDD" id="cd19920">
    <property type="entry name" value="REC_PA4781-like"/>
    <property type="match status" value="1"/>
</dbReference>
<dbReference type="AlphaFoldDB" id="U7QGG7"/>
<dbReference type="InterPro" id="IPR029787">
    <property type="entry name" value="Nucleotide_cyclase"/>
</dbReference>
<dbReference type="PANTHER" id="PTHR45138:SF9">
    <property type="entry name" value="DIGUANYLATE CYCLASE DGCM-RELATED"/>
    <property type="match status" value="1"/>
</dbReference>
<dbReference type="GO" id="GO:0005886">
    <property type="term" value="C:plasma membrane"/>
    <property type="evidence" value="ECO:0007669"/>
    <property type="project" value="TreeGrafter"/>
</dbReference>
<dbReference type="GO" id="GO:1902201">
    <property type="term" value="P:negative regulation of bacterial-type flagellum-dependent cell motility"/>
    <property type="evidence" value="ECO:0007669"/>
    <property type="project" value="TreeGrafter"/>
</dbReference>
<organism evidence="7 8">
    <name type="scientific">Lyngbya aestuarii BL J</name>
    <dbReference type="NCBI Taxonomy" id="1348334"/>
    <lineage>
        <taxon>Bacteria</taxon>
        <taxon>Bacillati</taxon>
        <taxon>Cyanobacteriota</taxon>
        <taxon>Cyanophyceae</taxon>
        <taxon>Oscillatoriophycideae</taxon>
        <taxon>Oscillatoriales</taxon>
        <taxon>Microcoleaceae</taxon>
        <taxon>Lyngbya</taxon>
    </lineage>
</organism>
<dbReference type="InterPro" id="IPR000160">
    <property type="entry name" value="GGDEF_dom"/>
</dbReference>
<dbReference type="EMBL" id="AUZM01000041">
    <property type="protein sequence ID" value="ERT06175.1"/>
    <property type="molecule type" value="Genomic_DNA"/>
</dbReference>
<sequence length="510" mass="57425">MTPPSEPSNKSETIKILVVDDLPENLRLLQEMLVKQGYNVRFANSGKLAILSLSRFQPDLILLDIMMPDIDGFTVCQQLKANPETENIPVIFMSALDDGTNKVKGFQVGGSDYITKPFIAEEVLARIRYQVSLKSLQQQLQHKNQELIQQNKQLQKAQYETKLLLEATWTIEKSHTLEEAISSILDVICQNIGWDYGEGWLPNPDKDVLEYIPQFKSCSAAFGRFQEQSRLITFASGEGLPGRIWQSHKPEWIEDCSTCSETVYLRTQLVVDAGLKAVFGVPVVESEKLLAILVFYQTQAVPYQSRTVELVQAVATQLSSPLQQAQLKQELQRANLELELLANLDGLTQIANRRHFDYRLQQEWQRMQRLQLPLSLILCDVDYFKRYNDCYGHLAGDDCLVQIAHILYQSIQRAADVVARYGGEEFAIILPYTDTQGAISVAERIHTRVLQQQIPHADSQISPIVTISLGVSSLIPTSTDSPQSLIQLADEALYQAKQSGRNTYAVAPAI</sequence>
<dbReference type="InterPro" id="IPR001789">
    <property type="entry name" value="Sig_transdc_resp-reg_receiver"/>
</dbReference>
<evidence type="ECO:0000256" key="4">
    <source>
        <dbReference type="SAM" id="Coils"/>
    </source>
</evidence>
<evidence type="ECO:0000313" key="8">
    <source>
        <dbReference type="Proteomes" id="UP000017127"/>
    </source>
</evidence>
<dbReference type="Proteomes" id="UP000017127">
    <property type="component" value="Unassembled WGS sequence"/>
</dbReference>
<dbReference type="Pfam" id="PF13185">
    <property type="entry name" value="GAF_2"/>
    <property type="match status" value="1"/>
</dbReference>
<evidence type="ECO:0000259" key="6">
    <source>
        <dbReference type="PROSITE" id="PS50887"/>
    </source>
</evidence>
<dbReference type="SMART" id="SM00267">
    <property type="entry name" value="GGDEF"/>
    <property type="match status" value="1"/>
</dbReference>
<dbReference type="Gene3D" id="3.30.450.40">
    <property type="match status" value="1"/>
</dbReference>
<evidence type="ECO:0000256" key="3">
    <source>
        <dbReference type="PROSITE-ProRule" id="PRU00169"/>
    </source>
</evidence>
<evidence type="ECO:0000256" key="2">
    <source>
        <dbReference type="ARBA" id="ARBA00022777"/>
    </source>
</evidence>
<name>U7QGG7_9CYAN</name>
<protein>
    <submittedName>
        <fullName evidence="7">Diguanylate cyclase domain protein</fullName>
    </submittedName>
</protein>
<keyword evidence="2" id="KW-0418">Kinase</keyword>
<feature type="domain" description="GGDEF" evidence="6">
    <location>
        <begin position="372"/>
        <end position="509"/>
    </location>
</feature>
<dbReference type="GO" id="GO:0016301">
    <property type="term" value="F:kinase activity"/>
    <property type="evidence" value="ECO:0007669"/>
    <property type="project" value="UniProtKB-KW"/>
</dbReference>
<dbReference type="SUPFAM" id="SSF55781">
    <property type="entry name" value="GAF domain-like"/>
    <property type="match status" value="1"/>
</dbReference>
<dbReference type="InterPro" id="IPR011006">
    <property type="entry name" value="CheY-like_superfamily"/>
</dbReference>
<feature type="domain" description="Response regulatory" evidence="5">
    <location>
        <begin position="15"/>
        <end position="131"/>
    </location>
</feature>